<evidence type="ECO:0000256" key="1">
    <source>
        <dbReference type="SAM" id="Phobius"/>
    </source>
</evidence>
<keyword evidence="1" id="KW-1133">Transmembrane helix</keyword>
<sequence length="109" mass="11714">MLLRLGRSLLLILLVVGVCGMHTLGHLTHDKGHAAVAQAPVALGEVGGLPGVDPGVVCLAVLTSMVFLLLAVVWAGMLPWPLRAVRRTWRVREVARAPPRLTELSVMRI</sequence>
<organism evidence="2 3">
    <name type="scientific">Nonomuraea endophytica</name>
    <dbReference type="NCBI Taxonomy" id="714136"/>
    <lineage>
        <taxon>Bacteria</taxon>
        <taxon>Bacillati</taxon>
        <taxon>Actinomycetota</taxon>
        <taxon>Actinomycetes</taxon>
        <taxon>Streptosporangiales</taxon>
        <taxon>Streptosporangiaceae</taxon>
        <taxon>Nonomuraea</taxon>
    </lineage>
</organism>
<keyword evidence="3" id="KW-1185">Reference proteome</keyword>
<feature type="transmembrane region" description="Helical" evidence="1">
    <location>
        <begin position="61"/>
        <end position="82"/>
    </location>
</feature>
<keyword evidence="1" id="KW-0812">Transmembrane</keyword>
<keyword evidence="1" id="KW-0472">Membrane</keyword>
<dbReference type="EMBL" id="JACHIN010000024">
    <property type="protein sequence ID" value="MBB5084536.1"/>
    <property type="molecule type" value="Genomic_DNA"/>
</dbReference>
<reference evidence="2 3" key="1">
    <citation type="submission" date="2020-08" db="EMBL/GenBank/DDBJ databases">
        <title>Genomic Encyclopedia of Type Strains, Phase IV (KMG-IV): sequencing the most valuable type-strain genomes for metagenomic binning, comparative biology and taxonomic classification.</title>
        <authorList>
            <person name="Goeker M."/>
        </authorList>
    </citation>
    <scope>NUCLEOTIDE SEQUENCE [LARGE SCALE GENOMIC DNA]</scope>
    <source>
        <strain evidence="2 3">DSM 45385</strain>
    </source>
</reference>
<comment type="caution">
    <text evidence="2">The sequence shown here is derived from an EMBL/GenBank/DDBJ whole genome shotgun (WGS) entry which is preliminary data.</text>
</comment>
<dbReference type="AlphaFoldDB" id="A0A7W8EMC2"/>
<protein>
    <submittedName>
        <fullName evidence="2">Uncharacterized protein</fullName>
    </submittedName>
</protein>
<gene>
    <name evidence="2" type="ORF">HNR40_010045</name>
</gene>
<name>A0A7W8EMC2_9ACTN</name>
<proteinExistence type="predicted"/>
<dbReference type="RefSeq" id="WP_184974665.1">
    <property type="nucleotide sequence ID" value="NZ_JACHIN010000024.1"/>
</dbReference>
<evidence type="ECO:0000313" key="3">
    <source>
        <dbReference type="Proteomes" id="UP000568380"/>
    </source>
</evidence>
<evidence type="ECO:0000313" key="2">
    <source>
        <dbReference type="EMBL" id="MBB5084536.1"/>
    </source>
</evidence>
<accession>A0A7W8EMC2</accession>
<dbReference type="Proteomes" id="UP000568380">
    <property type="component" value="Unassembled WGS sequence"/>
</dbReference>